<dbReference type="InterPro" id="IPR000120">
    <property type="entry name" value="Amidase"/>
</dbReference>
<proteinExistence type="inferred from homology"/>
<dbReference type="AlphaFoldDB" id="A0A853G523"/>
<comment type="similarity">
    <text evidence="1">Belongs to the amidase family.</text>
</comment>
<accession>A0A853G523</accession>
<dbReference type="Gene3D" id="3.90.1300.10">
    <property type="entry name" value="Amidase signature (AS) domain"/>
    <property type="match status" value="1"/>
</dbReference>
<comment type="caution">
    <text evidence="3">The sequence shown here is derived from an EMBL/GenBank/DDBJ whole genome shotgun (WGS) entry which is preliminary data.</text>
</comment>
<dbReference type="PANTHER" id="PTHR11895">
    <property type="entry name" value="TRANSAMIDASE"/>
    <property type="match status" value="1"/>
</dbReference>
<reference evidence="3 4" key="1">
    <citation type="submission" date="2020-07" db="EMBL/GenBank/DDBJ databases">
        <title>Taxonomic revisions and descriptions of new bacterial species based on genomic comparisons in the high-G+C-content subgroup of the family Alcaligenaceae.</title>
        <authorList>
            <person name="Szabo A."/>
            <person name="Felfoldi T."/>
        </authorList>
    </citation>
    <scope>NUCLEOTIDE SEQUENCE [LARGE SCALE GENOMIC DNA]</scope>
    <source>
        <strain evidence="3 4">LMG 24012</strain>
    </source>
</reference>
<dbReference type="InterPro" id="IPR023631">
    <property type="entry name" value="Amidase_dom"/>
</dbReference>
<dbReference type="InterPro" id="IPR036928">
    <property type="entry name" value="AS_sf"/>
</dbReference>
<evidence type="ECO:0000256" key="1">
    <source>
        <dbReference type="ARBA" id="ARBA00009199"/>
    </source>
</evidence>
<feature type="domain" description="Amidase" evidence="2">
    <location>
        <begin position="13"/>
        <end position="278"/>
    </location>
</feature>
<evidence type="ECO:0000313" key="3">
    <source>
        <dbReference type="EMBL" id="NYT49676.1"/>
    </source>
</evidence>
<dbReference type="Pfam" id="PF01425">
    <property type="entry name" value="Amidase"/>
    <property type="match status" value="1"/>
</dbReference>
<dbReference type="SUPFAM" id="SSF75304">
    <property type="entry name" value="Amidase signature (AS) enzymes"/>
    <property type="match status" value="1"/>
</dbReference>
<name>A0A853G523_9BURK</name>
<dbReference type="RefSeq" id="WP_180154989.1">
    <property type="nucleotide sequence ID" value="NZ_JACCEM010000005.1"/>
</dbReference>
<evidence type="ECO:0000313" key="4">
    <source>
        <dbReference type="Proteomes" id="UP000559809"/>
    </source>
</evidence>
<dbReference type="Proteomes" id="UP000559809">
    <property type="component" value="Unassembled WGS sequence"/>
</dbReference>
<dbReference type="GO" id="GO:0003824">
    <property type="term" value="F:catalytic activity"/>
    <property type="evidence" value="ECO:0007669"/>
    <property type="project" value="InterPro"/>
</dbReference>
<dbReference type="PANTHER" id="PTHR11895:SF7">
    <property type="entry name" value="GLUTAMYL-TRNA(GLN) AMIDOTRANSFERASE SUBUNIT A, MITOCHONDRIAL"/>
    <property type="match status" value="1"/>
</dbReference>
<organism evidence="3 4">
    <name type="scientific">Parapusillimonas granuli</name>
    <dbReference type="NCBI Taxonomy" id="380911"/>
    <lineage>
        <taxon>Bacteria</taxon>
        <taxon>Pseudomonadati</taxon>
        <taxon>Pseudomonadota</taxon>
        <taxon>Betaproteobacteria</taxon>
        <taxon>Burkholderiales</taxon>
        <taxon>Alcaligenaceae</taxon>
        <taxon>Parapusillimonas</taxon>
    </lineage>
</organism>
<keyword evidence="4" id="KW-1185">Reference proteome</keyword>
<gene>
    <name evidence="3" type="ORF">H0A72_10205</name>
</gene>
<protein>
    <submittedName>
        <fullName evidence="3">Amidase</fullName>
    </submittedName>
</protein>
<evidence type="ECO:0000259" key="2">
    <source>
        <dbReference type="Pfam" id="PF01425"/>
    </source>
</evidence>
<sequence length="437" mass="45311">MELPSGLGAEQRVAEMLADIQRHNGGANVYLSLCGTALEEARASDARHAAGAVLGPLDGVVVSVKDNIDVAGLATTAGLGFRRHAVARDDAVAVARLRAAGAVILGKTNMHAAAFGATNHNADFGDCANPAHPGRVAGGSSGGAAASIAAGWADLALGTDTMGSVRIPGSYCGVAAVKPSYGRISPRGSVPLCRQLDHIGLLGRHAASLRPALAAVGGFDPACADSRLWPDAPAARPMRALRAPTALHGLDIEPEVWDAFQSAIAQLEAAGMAVHRFEAQADGLTPLRRAGLLLCEAELLWTYREEWAEHPDQFPKDMAAALRWVEDRKPADFARAWAKAADAVLLWRAWLADADALLLPAVGQRAFGYKSAVPTQQADLTLLANFVGAPAAVLPIPAVDGQPMTGLQIMAAPGADFALLDFAERVEGVLNSGPAKA</sequence>
<dbReference type="EMBL" id="JACCEM010000005">
    <property type="protein sequence ID" value="NYT49676.1"/>
    <property type="molecule type" value="Genomic_DNA"/>
</dbReference>